<evidence type="ECO:0000259" key="2">
    <source>
        <dbReference type="Pfam" id="PF13360"/>
    </source>
</evidence>
<feature type="domain" description="Pyrrolo-quinoline quinone repeat" evidence="2">
    <location>
        <begin position="300"/>
        <end position="370"/>
    </location>
</feature>
<dbReference type="OrthoDB" id="8638at2157"/>
<feature type="region of interest" description="Disordered" evidence="1">
    <location>
        <begin position="38"/>
        <end position="59"/>
    </location>
</feature>
<feature type="domain" description="Pyrrolo-quinoline quinone repeat" evidence="2">
    <location>
        <begin position="149"/>
        <end position="286"/>
    </location>
</feature>
<dbReference type="InterPro" id="IPR018391">
    <property type="entry name" value="PQQ_b-propeller_rpt"/>
</dbReference>
<proteinExistence type="predicted"/>
<dbReference type="SUPFAM" id="SSF50998">
    <property type="entry name" value="Quinoprotein alcohol dehydrogenase-like"/>
    <property type="match status" value="2"/>
</dbReference>
<dbReference type="GeneID" id="56029386"/>
<name>A0A7D5GCB4_9EURY</name>
<dbReference type="InterPro" id="IPR015943">
    <property type="entry name" value="WD40/YVTN_repeat-like_dom_sf"/>
</dbReference>
<feature type="compositionally biased region" description="Low complexity" evidence="1">
    <location>
        <begin position="47"/>
        <end position="57"/>
    </location>
</feature>
<dbReference type="InterPro" id="IPR011047">
    <property type="entry name" value="Quinoprotein_ADH-like_sf"/>
</dbReference>
<gene>
    <name evidence="3" type="ORF">HUG10_11095</name>
</gene>
<protein>
    <submittedName>
        <fullName evidence="3">PQQ-like beta-propeller repeat protein</fullName>
    </submittedName>
</protein>
<dbReference type="PANTHER" id="PTHR34512:SF30">
    <property type="entry name" value="OUTER MEMBRANE PROTEIN ASSEMBLY FACTOR BAMB"/>
    <property type="match status" value="1"/>
</dbReference>
<dbReference type="InterPro" id="IPR002372">
    <property type="entry name" value="PQQ_rpt_dom"/>
</dbReference>
<dbReference type="Gene3D" id="2.140.10.10">
    <property type="entry name" value="Quinoprotein alcohol dehydrogenase-like superfamily"/>
    <property type="match status" value="1"/>
</dbReference>
<evidence type="ECO:0000313" key="4">
    <source>
        <dbReference type="Proteomes" id="UP000509750"/>
    </source>
</evidence>
<dbReference type="RefSeq" id="WP_179169640.1">
    <property type="nucleotide sequence ID" value="NZ_CP058529.1"/>
</dbReference>
<keyword evidence="4" id="KW-1185">Reference proteome</keyword>
<organism evidence="3 4">
    <name type="scientific">Halorarum halophilum</name>
    <dbReference type="NCBI Taxonomy" id="2743090"/>
    <lineage>
        <taxon>Archaea</taxon>
        <taxon>Methanobacteriati</taxon>
        <taxon>Methanobacteriota</taxon>
        <taxon>Stenosarchaea group</taxon>
        <taxon>Halobacteria</taxon>
        <taxon>Halobacteriales</taxon>
        <taxon>Haloferacaceae</taxon>
        <taxon>Halorarum</taxon>
    </lineage>
</organism>
<dbReference type="Gene3D" id="2.130.10.10">
    <property type="entry name" value="YVTN repeat-like/Quinoprotein amine dehydrogenase"/>
    <property type="match status" value="1"/>
</dbReference>
<dbReference type="AlphaFoldDB" id="A0A7D5GCB4"/>
<dbReference type="Proteomes" id="UP000509750">
    <property type="component" value="Chromosome"/>
</dbReference>
<dbReference type="KEGG" id="halg:HUG10_11095"/>
<reference evidence="3 4" key="1">
    <citation type="submission" date="2020-07" db="EMBL/GenBank/DDBJ databases">
        <title>Gai3-2, isolated from salt lake.</title>
        <authorList>
            <person name="Cui H."/>
            <person name="Shi X."/>
        </authorList>
    </citation>
    <scope>NUCLEOTIDE SEQUENCE [LARGE SCALE GENOMIC DNA]</scope>
    <source>
        <strain evidence="3 4">Gai3-2</strain>
    </source>
</reference>
<dbReference type="Pfam" id="PF13360">
    <property type="entry name" value="PQQ_2"/>
    <property type="match status" value="2"/>
</dbReference>
<evidence type="ECO:0000313" key="3">
    <source>
        <dbReference type="EMBL" id="QLG28065.1"/>
    </source>
</evidence>
<accession>A0A7D5GCB4</accession>
<dbReference type="SMART" id="SM00564">
    <property type="entry name" value="PQQ"/>
    <property type="match status" value="6"/>
</dbReference>
<sequence>MTEYPSRRRLLAALGTAAGVGTAGCSTLVDYSPDPFDGSDDCPPYDPVETTTTTWPGTFGGPAGTATVAAEAVPDGDLTFDWSVPIETFMGYHVPIVDGDAVYVHDLDASLFSVAADSGEERWRLEMEGPGPAPAVGDGRLVVATETGIEAVDAATGAREWTAAEPAAGIFDAPPVIANGTVYVAGGVGVRAFDLADGKLRWHVPTGLRMTSPPAVVDGTLYVAGDDTYVRTLATDDGSERWRHKTTARIECNVAVAAGTVYTGTEAGAVIALDAASGAERWRFQLPVGETERQQRPRTVATDGSRTYVTTDTTLYVLGAATGEPCWRTRSYSGSYASGIAIGDGKVYVPVDSDVREGWGAVFDAATGERGQAFASGRDRSFEMGPSLAEGAIYGTGNGGLRKFS</sequence>
<dbReference type="PANTHER" id="PTHR34512">
    <property type="entry name" value="CELL SURFACE PROTEIN"/>
    <property type="match status" value="1"/>
</dbReference>
<dbReference type="EMBL" id="CP058529">
    <property type="protein sequence ID" value="QLG28065.1"/>
    <property type="molecule type" value="Genomic_DNA"/>
</dbReference>
<evidence type="ECO:0000256" key="1">
    <source>
        <dbReference type="SAM" id="MobiDB-lite"/>
    </source>
</evidence>
<dbReference type="PROSITE" id="PS51257">
    <property type="entry name" value="PROKAR_LIPOPROTEIN"/>
    <property type="match status" value="1"/>
</dbReference>